<evidence type="ECO:0000256" key="2">
    <source>
        <dbReference type="ARBA" id="ARBA00022505"/>
    </source>
</evidence>
<evidence type="ECO:0000313" key="8">
    <source>
        <dbReference type="Proteomes" id="UP000501076"/>
    </source>
</evidence>
<keyword evidence="2" id="KW-0500">Molybdenum</keyword>
<keyword evidence="3" id="KW-0479">Metal-binding</keyword>
<dbReference type="InterPro" id="IPR036374">
    <property type="entry name" value="OxRdtase_Mopterin-bd_sf"/>
</dbReference>
<dbReference type="PANTHER" id="PTHR19372">
    <property type="entry name" value="SULFITE REDUCTASE"/>
    <property type="match status" value="1"/>
</dbReference>
<protein>
    <submittedName>
        <fullName evidence="7">Molybdopterin-dependent oxidoreductase</fullName>
    </submittedName>
</protein>
<feature type="domain" description="Moybdenum cofactor oxidoreductase dimerisation" evidence="6">
    <location>
        <begin position="240"/>
        <end position="354"/>
    </location>
</feature>
<evidence type="ECO:0000259" key="5">
    <source>
        <dbReference type="Pfam" id="PF00174"/>
    </source>
</evidence>
<dbReference type="GO" id="GO:0020037">
    <property type="term" value="F:heme binding"/>
    <property type="evidence" value="ECO:0007669"/>
    <property type="project" value="TreeGrafter"/>
</dbReference>
<dbReference type="GO" id="GO:0008482">
    <property type="term" value="F:sulfite oxidase activity"/>
    <property type="evidence" value="ECO:0007669"/>
    <property type="project" value="TreeGrafter"/>
</dbReference>
<proteinExistence type="predicted"/>
<dbReference type="Pfam" id="PF03404">
    <property type="entry name" value="Mo-co_dimer"/>
    <property type="match status" value="1"/>
</dbReference>
<name>A0A6M6EC83_PRIMG</name>
<dbReference type="PANTHER" id="PTHR19372:SF7">
    <property type="entry name" value="SULFITE OXIDASE, MITOCHONDRIAL"/>
    <property type="match status" value="1"/>
</dbReference>
<evidence type="ECO:0000259" key="6">
    <source>
        <dbReference type="Pfam" id="PF03404"/>
    </source>
</evidence>
<gene>
    <name evidence="7" type="ORF">FDZ14_33870</name>
</gene>
<reference evidence="7 8" key="1">
    <citation type="submission" date="2019-10" db="EMBL/GenBank/DDBJ databases">
        <title>Complete genome sequences for adaption low water activity.</title>
        <authorList>
            <person name="Zhao L."/>
            <person name="Zhong J."/>
        </authorList>
    </citation>
    <scope>NUCLEOTIDE SEQUENCE [LARGE SCALE GENOMIC DNA]</scope>
    <source>
        <strain evidence="7 8">FDU301</strain>
        <plasmid evidence="8">pfdu301b</plasmid>
    </source>
</reference>
<comment type="cofactor">
    <cofactor evidence="1">
        <name>Mo-molybdopterin</name>
        <dbReference type="ChEBI" id="CHEBI:71302"/>
    </cofactor>
</comment>
<dbReference type="Pfam" id="PF00174">
    <property type="entry name" value="Oxidored_molyb"/>
    <property type="match status" value="1"/>
</dbReference>
<sequence>MKKVESSTVRANLITRSLIPENKETPIQFLKDDNVSDKLFYRRNHFSYPNFLTSFYYLPIEGFVYSSKTFSMQEILTFPPKTLKVVLECAGDKRDLFNPQVFGEQWEKGAISQGNWKGVPLRTLLQFTGLHADAKEIVVEGYDVGERTDSNEIVHFSRSLPLEKALDSNTIIAYEYNGYPIPFKHGYPLRLIVPGWYAMASVKWIKRIRVIDKKFNGPFQSVDYVYYPREDNDNESFPVTTINVNSTIQKPLDMQTLNTGIHKIKGIAWTGVGKITKVDISLDNGATWDACQFTSSTENYAWTHWSYIWKIKEQGEYTILIKATDSEGNVQPEKPMWNRKGYGYNAIERIKVKIE</sequence>
<keyword evidence="4" id="KW-0560">Oxidoreductase</keyword>
<dbReference type="RefSeq" id="WP_171779091.1">
    <property type="nucleotide sequence ID" value="NZ_CP045274.1"/>
</dbReference>
<feature type="domain" description="Oxidoreductase molybdopterin-binding" evidence="5">
    <location>
        <begin position="45"/>
        <end position="217"/>
    </location>
</feature>
<dbReference type="Gene3D" id="2.60.40.650">
    <property type="match status" value="1"/>
</dbReference>
<dbReference type="Gene3D" id="3.90.420.10">
    <property type="entry name" value="Oxidoreductase, molybdopterin-binding domain"/>
    <property type="match status" value="1"/>
</dbReference>
<dbReference type="SUPFAM" id="SSF56524">
    <property type="entry name" value="Oxidoreductase molybdopterin-binding domain"/>
    <property type="match status" value="1"/>
</dbReference>
<accession>A0A6M6EC83</accession>
<evidence type="ECO:0000256" key="1">
    <source>
        <dbReference type="ARBA" id="ARBA00001924"/>
    </source>
</evidence>
<dbReference type="EMBL" id="CP045274">
    <property type="protein sequence ID" value="QJX81095.1"/>
    <property type="molecule type" value="Genomic_DNA"/>
</dbReference>
<dbReference type="InterPro" id="IPR005066">
    <property type="entry name" value="MoCF_OxRdtse_dimer"/>
</dbReference>
<dbReference type="InterPro" id="IPR000572">
    <property type="entry name" value="OxRdtase_Mopterin-bd_dom"/>
</dbReference>
<evidence type="ECO:0000313" key="7">
    <source>
        <dbReference type="EMBL" id="QJX81095.1"/>
    </source>
</evidence>
<dbReference type="GO" id="GO:0043546">
    <property type="term" value="F:molybdopterin cofactor binding"/>
    <property type="evidence" value="ECO:0007669"/>
    <property type="project" value="TreeGrafter"/>
</dbReference>
<geneLocation type="plasmid" evidence="8">
    <name>pfdu301b</name>
</geneLocation>
<dbReference type="AlphaFoldDB" id="A0A6M6EC83"/>
<evidence type="ECO:0000256" key="4">
    <source>
        <dbReference type="ARBA" id="ARBA00023002"/>
    </source>
</evidence>
<dbReference type="GO" id="GO:0030151">
    <property type="term" value="F:molybdenum ion binding"/>
    <property type="evidence" value="ECO:0007669"/>
    <property type="project" value="InterPro"/>
</dbReference>
<dbReference type="InterPro" id="IPR008335">
    <property type="entry name" value="Mopterin_OxRdtase_euk"/>
</dbReference>
<dbReference type="GO" id="GO:0006790">
    <property type="term" value="P:sulfur compound metabolic process"/>
    <property type="evidence" value="ECO:0007669"/>
    <property type="project" value="TreeGrafter"/>
</dbReference>
<dbReference type="SUPFAM" id="SSF81296">
    <property type="entry name" value="E set domains"/>
    <property type="match status" value="1"/>
</dbReference>
<organism evidence="7 8">
    <name type="scientific">Priestia megaterium</name>
    <name type="common">Bacillus megaterium</name>
    <dbReference type="NCBI Taxonomy" id="1404"/>
    <lineage>
        <taxon>Bacteria</taxon>
        <taxon>Bacillati</taxon>
        <taxon>Bacillota</taxon>
        <taxon>Bacilli</taxon>
        <taxon>Bacillales</taxon>
        <taxon>Bacillaceae</taxon>
        <taxon>Priestia</taxon>
    </lineage>
</organism>
<evidence type="ECO:0000256" key="3">
    <source>
        <dbReference type="ARBA" id="ARBA00022723"/>
    </source>
</evidence>
<dbReference type="PRINTS" id="PR00407">
    <property type="entry name" value="EUMOPTERIN"/>
</dbReference>
<keyword evidence="7" id="KW-0614">Plasmid</keyword>
<dbReference type="CDD" id="cd02110">
    <property type="entry name" value="SO_family_Moco_dimer"/>
    <property type="match status" value="1"/>
</dbReference>
<dbReference type="InterPro" id="IPR014756">
    <property type="entry name" value="Ig_E-set"/>
</dbReference>
<dbReference type="Proteomes" id="UP000501076">
    <property type="component" value="Plasmid pFDU301B"/>
</dbReference>